<reference evidence="2" key="1">
    <citation type="journal article" date="2019" name="Int. J. Syst. Evol. Microbiol.">
        <title>The Global Catalogue of Microorganisms (GCM) 10K type strain sequencing project: providing services to taxonomists for standard genome sequencing and annotation.</title>
        <authorList>
            <consortium name="The Broad Institute Genomics Platform"/>
            <consortium name="The Broad Institute Genome Sequencing Center for Infectious Disease"/>
            <person name="Wu L."/>
            <person name="Ma J."/>
        </authorList>
    </citation>
    <scope>NUCLEOTIDE SEQUENCE [LARGE SCALE GENOMIC DNA]</scope>
    <source>
        <strain evidence="2">CGMCC 1.12404</strain>
    </source>
</reference>
<name>A0ABQ1GVZ7_9BACL</name>
<comment type="caution">
    <text evidence="1">The sequence shown here is derived from an EMBL/GenBank/DDBJ whole genome shotgun (WGS) entry which is preliminary data.</text>
</comment>
<keyword evidence="2" id="KW-1185">Reference proteome</keyword>
<proteinExistence type="predicted"/>
<dbReference type="Proteomes" id="UP000617979">
    <property type="component" value="Unassembled WGS sequence"/>
</dbReference>
<accession>A0ABQ1GVZ7</accession>
<gene>
    <name evidence="1" type="ORF">GCM10007416_25770</name>
</gene>
<protein>
    <submittedName>
        <fullName evidence="1">Uncharacterized protein</fullName>
    </submittedName>
</protein>
<dbReference type="EMBL" id="BMEX01000010">
    <property type="protein sequence ID" value="GGA51504.1"/>
    <property type="molecule type" value="Genomic_DNA"/>
</dbReference>
<sequence>MKRTDFEGKGGFHEINAKAMFILWDRFRDDRISSFIYLAGGHDPDCLFK</sequence>
<evidence type="ECO:0000313" key="2">
    <source>
        <dbReference type="Proteomes" id="UP000617979"/>
    </source>
</evidence>
<evidence type="ECO:0000313" key="1">
    <source>
        <dbReference type="EMBL" id="GGA51504.1"/>
    </source>
</evidence>
<organism evidence="1 2">
    <name type="scientific">Kroppenstedtia guangzhouensis</name>
    <dbReference type="NCBI Taxonomy" id="1274356"/>
    <lineage>
        <taxon>Bacteria</taxon>
        <taxon>Bacillati</taxon>
        <taxon>Bacillota</taxon>
        <taxon>Bacilli</taxon>
        <taxon>Bacillales</taxon>
        <taxon>Thermoactinomycetaceae</taxon>
        <taxon>Kroppenstedtia</taxon>
    </lineage>
</organism>